<evidence type="ECO:0000256" key="8">
    <source>
        <dbReference type="ARBA" id="ARBA00022737"/>
    </source>
</evidence>
<keyword evidence="10" id="KW-0256">Endoplasmic reticulum</keyword>
<evidence type="ECO:0000256" key="10">
    <source>
        <dbReference type="ARBA" id="ARBA00022824"/>
    </source>
</evidence>
<dbReference type="SMART" id="SM00028">
    <property type="entry name" value="TPR"/>
    <property type="match status" value="4"/>
</dbReference>
<dbReference type="InterPro" id="IPR052346">
    <property type="entry name" value="O-mannosyl-transferase_TMTC"/>
</dbReference>
<evidence type="ECO:0000256" key="4">
    <source>
        <dbReference type="ARBA" id="ARBA00007882"/>
    </source>
</evidence>
<evidence type="ECO:0000256" key="14">
    <source>
        <dbReference type="SAM" id="Phobius"/>
    </source>
</evidence>
<dbReference type="Pfam" id="PF13181">
    <property type="entry name" value="TPR_8"/>
    <property type="match status" value="1"/>
</dbReference>
<dbReference type="GO" id="GO:0005783">
    <property type="term" value="C:endoplasmic reticulum"/>
    <property type="evidence" value="ECO:0007669"/>
    <property type="project" value="UniProtKB-SubCell"/>
</dbReference>
<dbReference type="Ensembl" id="ENSCCRT00015078823.1">
    <property type="protein sequence ID" value="ENSCCRP00015076347.1"/>
    <property type="gene ID" value="ENSCCRG00015030686.1"/>
</dbReference>
<feature type="transmembrane region" description="Helical" evidence="14">
    <location>
        <begin position="112"/>
        <end position="134"/>
    </location>
</feature>
<keyword evidence="6" id="KW-0808">Transferase</keyword>
<feature type="transmembrane region" description="Helical" evidence="14">
    <location>
        <begin position="265"/>
        <end position="284"/>
    </location>
</feature>
<comment type="pathway">
    <text evidence="3">Protein modification; protein glycosylation.</text>
</comment>
<dbReference type="PANTHER" id="PTHR44227">
    <property type="match status" value="1"/>
</dbReference>
<evidence type="ECO:0000256" key="2">
    <source>
        <dbReference type="ARBA" id="ARBA00004240"/>
    </source>
</evidence>
<keyword evidence="11 14" id="KW-1133">Transmembrane helix</keyword>
<dbReference type="GO" id="GO:0016020">
    <property type="term" value="C:membrane"/>
    <property type="evidence" value="ECO:0007669"/>
    <property type="project" value="UniProtKB-SubCell"/>
</dbReference>
<evidence type="ECO:0000256" key="1">
    <source>
        <dbReference type="ARBA" id="ARBA00004141"/>
    </source>
</evidence>
<feature type="transmembrane region" description="Helical" evidence="14">
    <location>
        <begin position="169"/>
        <end position="188"/>
    </location>
</feature>
<dbReference type="Pfam" id="PF08409">
    <property type="entry name" value="TMTC_DUF1736"/>
    <property type="match status" value="1"/>
</dbReference>
<feature type="repeat" description="TPR" evidence="13">
    <location>
        <begin position="604"/>
        <end position="637"/>
    </location>
</feature>
<feature type="transmembrane region" description="Helical" evidence="14">
    <location>
        <begin position="409"/>
        <end position="428"/>
    </location>
</feature>
<dbReference type="PROSITE" id="PS50005">
    <property type="entry name" value="TPR"/>
    <property type="match status" value="4"/>
</dbReference>
<feature type="transmembrane region" description="Helical" evidence="14">
    <location>
        <begin position="222"/>
        <end position="244"/>
    </location>
</feature>
<evidence type="ECO:0000313" key="16">
    <source>
        <dbReference type="Ensembl" id="ENSCCRP00015076347.1"/>
    </source>
</evidence>
<dbReference type="Pfam" id="PF14559">
    <property type="entry name" value="TPR_19"/>
    <property type="match status" value="1"/>
</dbReference>
<feature type="repeat" description="TPR" evidence="13">
    <location>
        <begin position="510"/>
        <end position="543"/>
    </location>
</feature>
<name>A0A8C1ZFM7_CYPCA</name>
<dbReference type="Gene3D" id="1.25.40.10">
    <property type="entry name" value="Tetratricopeptide repeat domain"/>
    <property type="match status" value="3"/>
</dbReference>
<dbReference type="EC" id="2.4.1.109" evidence="5"/>
<keyword evidence="7 14" id="KW-0812">Transmembrane</keyword>
<evidence type="ECO:0000256" key="7">
    <source>
        <dbReference type="ARBA" id="ARBA00022692"/>
    </source>
</evidence>
<evidence type="ECO:0000313" key="17">
    <source>
        <dbReference type="Proteomes" id="UP000694700"/>
    </source>
</evidence>
<feature type="transmembrane region" description="Helical" evidence="14">
    <location>
        <begin position="351"/>
        <end position="369"/>
    </location>
</feature>
<dbReference type="PANTHER" id="PTHR44227:SF3">
    <property type="entry name" value="PROTEIN O-MANNOSYL-TRANSFERASE TMTC4"/>
    <property type="match status" value="1"/>
</dbReference>
<proteinExistence type="inferred from homology"/>
<organism evidence="16 17">
    <name type="scientific">Cyprinus carpio</name>
    <name type="common">Common carp</name>
    <dbReference type="NCBI Taxonomy" id="7962"/>
    <lineage>
        <taxon>Eukaryota</taxon>
        <taxon>Metazoa</taxon>
        <taxon>Chordata</taxon>
        <taxon>Craniata</taxon>
        <taxon>Vertebrata</taxon>
        <taxon>Euteleostomi</taxon>
        <taxon>Actinopterygii</taxon>
        <taxon>Neopterygii</taxon>
        <taxon>Teleostei</taxon>
        <taxon>Ostariophysi</taxon>
        <taxon>Cypriniformes</taxon>
        <taxon>Cyprinidae</taxon>
        <taxon>Cyprininae</taxon>
        <taxon>Cyprinus</taxon>
    </lineage>
</organism>
<feature type="domain" description="DUF1736" evidence="15">
    <location>
        <begin position="290"/>
        <end position="362"/>
    </location>
</feature>
<evidence type="ECO:0000256" key="5">
    <source>
        <dbReference type="ARBA" id="ARBA00012839"/>
    </source>
</evidence>
<dbReference type="AlphaFoldDB" id="A0A8C1ZFM7"/>
<dbReference type="Proteomes" id="UP000694700">
    <property type="component" value="Unplaced"/>
</dbReference>
<protein>
    <recommendedName>
        <fullName evidence="5">dolichyl-phosphate-mannose--protein mannosyltransferase</fullName>
        <ecNumber evidence="5">2.4.1.109</ecNumber>
    </recommendedName>
</protein>
<evidence type="ECO:0000256" key="12">
    <source>
        <dbReference type="ARBA" id="ARBA00023136"/>
    </source>
</evidence>
<keyword evidence="12 14" id="KW-0472">Membrane</keyword>
<evidence type="ECO:0000256" key="6">
    <source>
        <dbReference type="ARBA" id="ARBA00022679"/>
    </source>
</evidence>
<evidence type="ECO:0000256" key="13">
    <source>
        <dbReference type="PROSITE-ProRule" id="PRU00339"/>
    </source>
</evidence>
<accession>A0A8C1ZFM7</accession>
<comment type="similarity">
    <text evidence="4">Belongs to the TMTC family.</text>
</comment>
<evidence type="ECO:0000256" key="9">
    <source>
        <dbReference type="ARBA" id="ARBA00022803"/>
    </source>
</evidence>
<dbReference type="InterPro" id="IPR019734">
    <property type="entry name" value="TPR_rpt"/>
</dbReference>
<evidence type="ECO:0000256" key="11">
    <source>
        <dbReference type="ARBA" id="ARBA00022989"/>
    </source>
</evidence>
<dbReference type="UniPathway" id="UPA00378"/>
<evidence type="ECO:0000259" key="15">
    <source>
        <dbReference type="Pfam" id="PF08409"/>
    </source>
</evidence>
<feature type="transmembrane region" description="Helical" evidence="14">
    <location>
        <begin position="381"/>
        <end position="403"/>
    </location>
</feature>
<dbReference type="GO" id="GO:0030968">
    <property type="term" value="P:endoplasmic reticulum unfolded protein response"/>
    <property type="evidence" value="ECO:0007669"/>
    <property type="project" value="TreeGrafter"/>
</dbReference>
<feature type="repeat" description="TPR" evidence="13">
    <location>
        <begin position="544"/>
        <end position="577"/>
    </location>
</feature>
<evidence type="ECO:0000256" key="3">
    <source>
        <dbReference type="ARBA" id="ARBA00004922"/>
    </source>
</evidence>
<feature type="transmembrane region" description="Helical" evidence="14">
    <location>
        <begin position="200"/>
        <end position="216"/>
    </location>
</feature>
<comment type="subcellular location">
    <subcellularLocation>
        <location evidence="2">Endoplasmic reticulum</location>
    </subcellularLocation>
    <subcellularLocation>
        <location evidence="1">Membrane</location>
        <topology evidence="1">Multi-pass membrane protein</topology>
    </subcellularLocation>
</comment>
<sequence length="659" mass="74183">MVLSELYWDHHIPLPKLGPLQSRLVTAFVALVCFINSYDGDFVFDDSEAIINNKDLNPDTPLSNIWKNDFWGSNLSSNSSHKSYRPLTVLTFRINYLLAGGLHPIGFHMLNVALHCVISVLMIDVFAILIGGLVHDGRGAKLSLSPKASFLAALFFASHPVHTESVAGIVGRADLLCALFFQLSFLVYCKAFQGGDKKFSVLWIFGSILLCAVAMLCKEQGITVLGVNAAYDILMVCNLNIFEVAHQLLSRRKSADIGGLVRSGLFMRLALLFLGGSFLLYARWRIMGTGPPSFTEVDNPASFAENVILRIVNYNYYYSLNAWLLLCPWWLCFDWSMGCVPLIKSATDWRIFWPLLLWCCLMGLVYQALCSQDSNKRRTLTFGLVLLVIPFLPASNLFFRVGFVIAERVLYLSSAGYCLILAYAVGFCSCHWKKHKVSATLTLLCVNVARSAQRSQQWRSEQSLFASALSVCPLNAKVHYNVGKNLADRGNQSAAVKYYREAVRLHPKYVHAMNNLGNILKERNELKEAEVLLSAAVNIQPDFAAAWMNLGIVQNSLKKFDKAEQSYWNAIKFRKKYPDCYYNLGRLESEGFFLNALKINPNVASCHGNLAVLYHRWGKLDLAKRHYELSLRLDPSAPGTKENYNMLKRKLELRQRTVG</sequence>
<dbReference type="SUPFAM" id="SSF48452">
    <property type="entry name" value="TPR-like"/>
    <property type="match status" value="1"/>
</dbReference>
<dbReference type="GO" id="GO:0004169">
    <property type="term" value="F:dolichyl-phosphate-mannose-protein mannosyltransferase activity"/>
    <property type="evidence" value="ECO:0007669"/>
    <property type="project" value="UniProtKB-EC"/>
</dbReference>
<dbReference type="InterPro" id="IPR013618">
    <property type="entry name" value="TMTC_DUF1736"/>
</dbReference>
<reference evidence="16" key="1">
    <citation type="submission" date="2025-08" db="UniProtKB">
        <authorList>
            <consortium name="Ensembl"/>
        </authorList>
    </citation>
    <scope>IDENTIFICATION</scope>
</reference>
<keyword evidence="8" id="KW-0677">Repeat</keyword>
<feature type="repeat" description="TPR" evidence="13">
    <location>
        <begin position="476"/>
        <end position="509"/>
    </location>
</feature>
<keyword evidence="9 13" id="KW-0802">TPR repeat</keyword>
<dbReference type="InterPro" id="IPR011990">
    <property type="entry name" value="TPR-like_helical_dom_sf"/>
</dbReference>